<comment type="subcellular location">
    <subcellularLocation>
        <location evidence="1 12">Membrane</location>
        <topology evidence="1 12">Multi-pass membrane protein</topology>
    </subcellularLocation>
</comment>
<evidence type="ECO:0000256" key="12">
    <source>
        <dbReference type="RuleBase" id="RU003808"/>
    </source>
</evidence>
<dbReference type="FunFam" id="1.20.120.350:FF:000009">
    <property type="entry name" value="Voltage-dependent T-type calcium channel subunit alpha"/>
    <property type="match status" value="1"/>
</dbReference>
<feature type="domain" description="Ion transport" evidence="15">
    <location>
        <begin position="1054"/>
        <end position="1360"/>
    </location>
</feature>
<dbReference type="Gene3D" id="1.10.287.70">
    <property type="match status" value="4"/>
</dbReference>
<dbReference type="Proteomes" id="UP000612055">
    <property type="component" value="Unassembled WGS sequence"/>
</dbReference>
<feature type="transmembrane region" description="Helical" evidence="14">
    <location>
        <begin position="1473"/>
        <end position="1492"/>
    </location>
</feature>
<dbReference type="PRINTS" id="PR00167">
    <property type="entry name" value="CACHANNEL"/>
</dbReference>
<evidence type="ECO:0000259" key="15">
    <source>
        <dbReference type="Pfam" id="PF00520"/>
    </source>
</evidence>
<feature type="transmembrane region" description="Helical" evidence="14">
    <location>
        <begin position="20"/>
        <end position="39"/>
    </location>
</feature>
<feature type="transmembrane region" description="Helical" evidence="14">
    <location>
        <begin position="1094"/>
        <end position="1116"/>
    </location>
</feature>
<feature type="region of interest" description="Disordered" evidence="13">
    <location>
        <begin position="704"/>
        <end position="1003"/>
    </location>
</feature>
<dbReference type="FunFam" id="1.20.120.350:FF:000068">
    <property type="entry name" value="Sodium channel protein"/>
    <property type="match status" value="2"/>
</dbReference>
<evidence type="ECO:0000256" key="11">
    <source>
        <dbReference type="PIRSR" id="PIRSR602077-1"/>
    </source>
</evidence>
<feature type="compositionally biased region" description="Basic and acidic residues" evidence="13">
    <location>
        <begin position="766"/>
        <end position="782"/>
    </location>
</feature>
<keyword evidence="12" id="KW-0107">Calcium channel</keyword>
<comment type="caution">
    <text evidence="16">The sequence shown here is derived from an EMBL/GenBank/DDBJ whole genome shotgun (WGS) entry which is preliminary data.</text>
</comment>
<evidence type="ECO:0000313" key="17">
    <source>
        <dbReference type="Proteomes" id="UP000612055"/>
    </source>
</evidence>
<evidence type="ECO:0000256" key="4">
    <source>
        <dbReference type="ARBA" id="ARBA00022737"/>
    </source>
</evidence>
<dbReference type="EMBL" id="JAEHOE010000075">
    <property type="protein sequence ID" value="KAG2489238.1"/>
    <property type="molecule type" value="Genomic_DNA"/>
</dbReference>
<feature type="transmembrane region" description="Helical" evidence="14">
    <location>
        <begin position="1651"/>
        <end position="1677"/>
    </location>
</feature>
<feature type="transmembrane region" description="Helical" evidence="14">
    <location>
        <begin position="1414"/>
        <end position="1431"/>
    </location>
</feature>
<reference evidence="16" key="1">
    <citation type="journal article" date="2020" name="bioRxiv">
        <title>Comparative genomics of Chlamydomonas.</title>
        <authorList>
            <person name="Craig R.J."/>
            <person name="Hasan A.R."/>
            <person name="Ness R.W."/>
            <person name="Keightley P.D."/>
        </authorList>
    </citation>
    <scope>NUCLEOTIDE SEQUENCE</scope>
    <source>
        <strain evidence="16">CCAP 11/70</strain>
    </source>
</reference>
<feature type="compositionally biased region" description="Acidic residues" evidence="13">
    <location>
        <begin position="720"/>
        <end position="730"/>
    </location>
</feature>
<feature type="binding site" evidence="11">
    <location>
        <position position="201"/>
    </location>
    <ligand>
        <name>Ca(2+)</name>
        <dbReference type="ChEBI" id="CHEBI:29108"/>
    </ligand>
</feature>
<dbReference type="GO" id="GO:0046872">
    <property type="term" value="F:metal ion binding"/>
    <property type="evidence" value="ECO:0007669"/>
    <property type="project" value="UniProtKB-KW"/>
</dbReference>
<evidence type="ECO:0000256" key="1">
    <source>
        <dbReference type="ARBA" id="ARBA00004141"/>
    </source>
</evidence>
<feature type="compositionally biased region" description="Low complexity" evidence="13">
    <location>
        <begin position="804"/>
        <end position="813"/>
    </location>
</feature>
<dbReference type="SUPFAM" id="SSF81324">
    <property type="entry name" value="Voltage-gated potassium channels"/>
    <property type="match status" value="4"/>
</dbReference>
<proteinExistence type="inferred from homology"/>
<keyword evidence="5 12" id="KW-0851">Voltage-gated channel</keyword>
<dbReference type="Gene3D" id="1.10.238.10">
    <property type="entry name" value="EF-hand"/>
    <property type="match status" value="1"/>
</dbReference>
<dbReference type="Pfam" id="PF00520">
    <property type="entry name" value="Ion_trans"/>
    <property type="match status" value="4"/>
</dbReference>
<feature type="transmembrane region" description="Helical" evidence="14">
    <location>
        <begin position="508"/>
        <end position="529"/>
    </location>
</feature>
<feature type="domain" description="Ion transport" evidence="15">
    <location>
        <begin position="1411"/>
        <end position="1680"/>
    </location>
</feature>
<feature type="region of interest" description="Disordered" evidence="13">
    <location>
        <begin position="255"/>
        <end position="358"/>
    </location>
</feature>
<feature type="transmembrane region" description="Helical" evidence="14">
    <location>
        <begin position="1190"/>
        <end position="1213"/>
    </location>
</feature>
<dbReference type="GO" id="GO:0001518">
    <property type="term" value="C:voltage-gated sodium channel complex"/>
    <property type="evidence" value="ECO:0007669"/>
    <property type="project" value="TreeGrafter"/>
</dbReference>
<dbReference type="PANTHER" id="PTHR10037:SF62">
    <property type="entry name" value="SODIUM CHANNEL PROTEIN 60E"/>
    <property type="match status" value="1"/>
</dbReference>
<keyword evidence="3 14" id="KW-0812">Transmembrane</keyword>
<feature type="transmembrane region" description="Helical" evidence="14">
    <location>
        <begin position="380"/>
        <end position="401"/>
    </location>
</feature>
<feature type="transmembrane region" description="Helical" evidence="14">
    <location>
        <begin position="666"/>
        <end position="690"/>
    </location>
</feature>
<accession>A0A836BVP2</accession>
<feature type="domain" description="Ion transport" evidence="15">
    <location>
        <begin position="379"/>
        <end position="694"/>
    </location>
</feature>
<organism evidence="16 17">
    <name type="scientific">Edaphochlamys debaryana</name>
    <dbReference type="NCBI Taxonomy" id="47281"/>
    <lineage>
        <taxon>Eukaryota</taxon>
        <taxon>Viridiplantae</taxon>
        <taxon>Chlorophyta</taxon>
        <taxon>core chlorophytes</taxon>
        <taxon>Chlorophyceae</taxon>
        <taxon>CS clade</taxon>
        <taxon>Chlamydomonadales</taxon>
        <taxon>Chlamydomonadales incertae sedis</taxon>
        <taxon>Edaphochlamys</taxon>
    </lineage>
</organism>
<dbReference type="GO" id="GO:0005245">
    <property type="term" value="F:voltage-gated calcium channel activity"/>
    <property type="evidence" value="ECO:0007669"/>
    <property type="project" value="InterPro"/>
</dbReference>
<keyword evidence="7" id="KW-0406">Ion transport</keyword>
<keyword evidence="10" id="KW-0407">Ion channel</keyword>
<feature type="compositionally biased region" description="Gly residues" evidence="13">
    <location>
        <begin position="300"/>
        <end position="311"/>
    </location>
</feature>
<name>A0A836BVP2_9CHLO</name>
<keyword evidence="11" id="KW-0479">Metal-binding</keyword>
<dbReference type="PANTHER" id="PTHR10037">
    <property type="entry name" value="VOLTAGE-GATED CATION CHANNEL CALCIUM AND SODIUM"/>
    <property type="match status" value="1"/>
</dbReference>
<feature type="transmembrane region" description="Helical" evidence="14">
    <location>
        <begin position="1443"/>
        <end position="1461"/>
    </location>
</feature>
<protein>
    <recommendedName>
        <fullName evidence="15">Ion transport domain-containing protein</fullName>
    </recommendedName>
</protein>
<evidence type="ECO:0000256" key="6">
    <source>
        <dbReference type="ARBA" id="ARBA00022989"/>
    </source>
</evidence>
<feature type="domain" description="Ion transport" evidence="15">
    <location>
        <begin position="7"/>
        <end position="251"/>
    </location>
</feature>
<feature type="transmembrane region" description="Helical" evidence="14">
    <location>
        <begin position="59"/>
        <end position="90"/>
    </location>
</feature>
<dbReference type="InterPro" id="IPR043203">
    <property type="entry name" value="VGCC_Ca_Na"/>
</dbReference>
<feature type="transmembrane region" description="Helical" evidence="14">
    <location>
        <begin position="1525"/>
        <end position="1553"/>
    </location>
</feature>
<sequence length="1849" mass="202348">MGFFMAPGCYLRDGWNVVDFVVVVLGFVDIFSSGNLTALRTVRVLRPLRAVTRISGMRVLVMTMLDSIPMLLDVFLLCAFTFFIFGLIAVQLFSGVLRYRCGTPVFDWAYTLPGTDGVPVYGNVTYTVTDDDSGTACSGPMEAEWYNISGSPVASLGPGGHGYACPNGGVCVLYGNPNYGMTSFDHILWAWLTIFQCITQESWTDIMYYTQDALTWWVWPFYVVLVVFGSFYLVNLALAVLFVQFSAEAHEEDKAAAAEGKKGRRKRKGKGGEGAEGEGVEAGEGGDGTRAEKADAAGAGAAGGGGAGEGSGSDSDTDSDTDSDSSEGSSVRRLGQATGLRPIGQGGPSLERSQTRLPEREVEAMAPWRRRVYDLAVSRALEVTTMSLIVVNTLVMCVNWFGMPSSVERATNIINYVLTCYFLVELVIKLTGFGFRKYFKDGMNVFDFLVVVISITEMLLDIIPSVAGVGPLSVLRAFRLLRVFRLARNWKELNMIIRAIFKSVGSTTWLLLLMLLFMFIAALMGMQLFGYKFMFCDYVAGAAAVCPLGLRIWGDCPNHFHCYLPCDAGTVGSWVDAPGSFYNDLAYCERFCGSPEAAAAADANATAAAVASAGGCEYLAMVGKSQVPRANFDNIFWGLYTVFQLLTQENWNNVMYDGMRSTTPWAGVYFVVTMLAGTYLVFNLFIAILLDNFSGTFADGTKRPEADVEAELEAKKGSDSDSDETDEDEALFSMRTTDMSAWSGGDEDDEDYEEVLDDDEDDEDHDQGVDHGDLGDGYEHPLRVASRATSEAAPDPNAPPPSQQQPQAQARGQKQQDEGGGGPRSSVDLPSSPSDNHRHRGSMGRRIVPVDSNGRPVSPARNAASPTQGGKARPVSAFRGPGNSIRPVSSKPGARPISAYNRQGQGPNSIRPISAKPGARPVSAFQRQGNGNSVRPISAKPGARPVSSKPRAGGRPDQELTTAPSTVKFAADPAPHRQSPSGDGVEADGDEQGEQTRPPEGALTRTTSLAASAFQSMVSVKHNDHLAKCIRGRALLLFGPDNWLRWRAARLVHHTYFEHVSMLLILASSITLALDTPQLRRDAPLAIAIKYMDYVFTGAFTVEALLKIITFGFLFTGKHAYLRSGWNILDFIVVLVGYALIAIDVAGVDGENLKMLRVLRTLRALRPLRAASRYEGLKVVVNSLFAVLPAMANVALVCLLFYIIFAILAVNLFKGQLFNCINADSGVRLDPYYLLPPGATLDRSWCVAGTNNITGSDYYDSRNISMPPYTINTLWVNPTANFDNVGIAILSLFQVATLELWVDIMFSAVDTAGVDKQPLWNHRPYFVLFFVVFVLVCSFFVLNLFIGITLDKFAELQQAQMRSSVFVTQQQQTWIDIQKLLLRTSLVLSPVRPDESLWREQLYDFVQGQGFENAILATICVNVLFMGMVHSDMSPQWQDCMSYTNLIFTCVFVVEAVLKLLAFGPRSYFRDKWHAFDFFVMLISVLSVALDFSNTRNLTFMPVLRVLRIVRVFRLIKKAQGLKRLLLTLVQSLPALANVGSVMLLFFFIYAIVGMNLFGGIKQGDYITRHNNFDNFPNSMLALMRMITGESWSGMMQECMVTHGCVRVMADTTSPANGTALPAGTYLDPHDPLLDGVDAALVDNECALSPAAAVIFFPTFVILCGFILLNLIIAVILENMIMSETDENLPVPKTLVGQFVEAWSQVDHDATGFIHASRLPYVISSTPEPLGTRGPGNTRAATQAVIMSVDIPIHANNTVTFIEVLHALAGRVAGTELPDIEEDWLVERFCRRLPGGGEAFPRYTAAHFHAALYVQAAVRGFMARHRMRDMMSTFADTTAAAASKGGKEA</sequence>
<feature type="transmembrane region" description="Helical" evidence="14">
    <location>
        <begin position="1128"/>
        <end position="1148"/>
    </location>
</feature>
<evidence type="ECO:0000256" key="8">
    <source>
        <dbReference type="ARBA" id="ARBA00023136"/>
    </source>
</evidence>
<gene>
    <name evidence="16" type="ORF">HYH03_012259</name>
</gene>
<keyword evidence="8 14" id="KW-0472">Membrane</keyword>
<dbReference type="InterPro" id="IPR027359">
    <property type="entry name" value="Volt_channel_dom_sf"/>
</dbReference>
<dbReference type="InterPro" id="IPR005821">
    <property type="entry name" value="Ion_trans_dom"/>
</dbReference>
<feature type="compositionally biased region" description="Acidic residues" evidence="13">
    <location>
        <begin position="315"/>
        <end position="325"/>
    </location>
</feature>
<keyword evidence="6 14" id="KW-1133">Transmembrane helix</keyword>
<keyword evidence="17" id="KW-1185">Reference proteome</keyword>
<evidence type="ECO:0000256" key="7">
    <source>
        <dbReference type="ARBA" id="ARBA00023065"/>
    </source>
</evidence>
<dbReference type="GO" id="GO:0005248">
    <property type="term" value="F:voltage-gated sodium channel activity"/>
    <property type="evidence" value="ECO:0007669"/>
    <property type="project" value="TreeGrafter"/>
</dbReference>
<dbReference type="InterPro" id="IPR002077">
    <property type="entry name" value="VDCCAlpha1"/>
</dbReference>
<keyword evidence="11 12" id="KW-0106">Calcium</keyword>
<comment type="similarity">
    <text evidence="12">Belongs to the calcium channel alpha-1 subunit (TC 1.A.1.11) family.</text>
</comment>
<feature type="transmembrane region" description="Helical" evidence="14">
    <location>
        <begin position="1325"/>
        <end position="1346"/>
    </location>
</feature>
<dbReference type="OrthoDB" id="416585at2759"/>
<evidence type="ECO:0000256" key="14">
    <source>
        <dbReference type="SAM" id="Phobius"/>
    </source>
</evidence>
<dbReference type="GO" id="GO:0005891">
    <property type="term" value="C:voltage-gated calcium channel complex"/>
    <property type="evidence" value="ECO:0007669"/>
    <property type="project" value="InterPro"/>
</dbReference>
<evidence type="ECO:0000256" key="9">
    <source>
        <dbReference type="ARBA" id="ARBA00023180"/>
    </source>
</evidence>
<feature type="transmembrane region" description="Helical" evidence="14">
    <location>
        <begin position="413"/>
        <end position="433"/>
    </location>
</feature>
<feature type="binding site" evidence="11">
    <location>
        <position position="1299"/>
    </location>
    <ligand>
        <name>Ca(2+)</name>
        <dbReference type="ChEBI" id="CHEBI:29108"/>
    </ligand>
</feature>
<evidence type="ECO:0000313" key="16">
    <source>
        <dbReference type="EMBL" id="KAG2489238.1"/>
    </source>
</evidence>
<evidence type="ECO:0000256" key="5">
    <source>
        <dbReference type="ARBA" id="ARBA00022882"/>
    </source>
</evidence>
<feature type="transmembrane region" description="Helical" evidence="14">
    <location>
        <begin position="217"/>
        <end position="243"/>
    </location>
</feature>
<feature type="binding site" evidence="11">
    <location>
        <position position="649"/>
    </location>
    <ligand>
        <name>Ca(2+)</name>
        <dbReference type="ChEBI" id="CHEBI:29108"/>
    </ligand>
</feature>
<feature type="compositionally biased region" description="Acidic residues" evidence="13">
    <location>
        <begin position="745"/>
        <end position="765"/>
    </location>
</feature>
<dbReference type="PROSITE" id="PS50096">
    <property type="entry name" value="IQ"/>
    <property type="match status" value="1"/>
</dbReference>
<keyword evidence="4" id="KW-0677">Repeat</keyword>
<evidence type="ECO:0000256" key="2">
    <source>
        <dbReference type="ARBA" id="ARBA00022448"/>
    </source>
</evidence>
<dbReference type="Gene3D" id="1.20.120.350">
    <property type="entry name" value="Voltage-gated potassium channels. Chain C"/>
    <property type="match status" value="4"/>
</dbReference>
<feature type="transmembrane region" description="Helical" evidence="14">
    <location>
        <begin position="445"/>
        <end position="463"/>
    </location>
</feature>
<evidence type="ECO:0000256" key="10">
    <source>
        <dbReference type="ARBA" id="ARBA00023303"/>
    </source>
</evidence>
<keyword evidence="2" id="KW-0813">Transport</keyword>
<evidence type="ECO:0000256" key="3">
    <source>
        <dbReference type="ARBA" id="ARBA00022692"/>
    </source>
</evidence>
<keyword evidence="12" id="KW-0109">Calcium transport</keyword>
<evidence type="ECO:0000256" key="13">
    <source>
        <dbReference type="SAM" id="MobiDB-lite"/>
    </source>
</evidence>
<feature type="compositionally biased region" description="Polar residues" evidence="13">
    <location>
        <begin position="925"/>
        <end position="935"/>
    </location>
</feature>
<keyword evidence="9" id="KW-0325">Glycoprotein</keyword>
<feature type="compositionally biased region" description="Basic and acidic residues" evidence="13">
    <location>
        <begin position="704"/>
        <end position="719"/>
    </location>
</feature>